<evidence type="ECO:0000256" key="4">
    <source>
        <dbReference type="ARBA" id="ARBA00023157"/>
    </source>
</evidence>
<keyword evidence="4" id="KW-1015">Disulfide bond</keyword>
<dbReference type="Pfam" id="PF00100">
    <property type="entry name" value="Zona_pellucida"/>
    <property type="match status" value="1"/>
</dbReference>
<keyword evidence="3" id="KW-0732">Signal</keyword>
<gene>
    <name evidence="7" type="ORF">PANDA_021747</name>
</gene>
<feature type="domain" description="ZP" evidence="6">
    <location>
        <begin position="1"/>
        <end position="109"/>
    </location>
</feature>
<dbReference type="EMBL" id="GL195239">
    <property type="protein sequence ID" value="EFB26313.1"/>
    <property type="molecule type" value="Genomic_DNA"/>
</dbReference>
<proteinExistence type="predicted"/>
<dbReference type="InParanoid" id="D2I770"/>
<evidence type="ECO:0000313" key="7">
    <source>
        <dbReference type="EMBL" id="EFB26313.1"/>
    </source>
</evidence>
<accession>D2I770</accession>
<dbReference type="PROSITE" id="PS51034">
    <property type="entry name" value="ZP_2"/>
    <property type="match status" value="1"/>
</dbReference>
<dbReference type="Gene3D" id="2.60.40.4100">
    <property type="entry name" value="Zona pellucida, ZP-C domain"/>
    <property type="match status" value="1"/>
</dbReference>
<dbReference type="AlphaFoldDB" id="D2I770"/>
<evidence type="ECO:0000259" key="6">
    <source>
        <dbReference type="PROSITE" id="PS51034"/>
    </source>
</evidence>
<dbReference type="InterPro" id="IPR001507">
    <property type="entry name" value="ZP_dom"/>
</dbReference>
<feature type="non-terminal residue" evidence="7">
    <location>
        <position position="1"/>
    </location>
</feature>
<evidence type="ECO:0000256" key="5">
    <source>
        <dbReference type="ARBA" id="ARBA00023180"/>
    </source>
</evidence>
<reference evidence="7" key="1">
    <citation type="journal article" date="2010" name="Nature">
        <title>The sequence and de novo assembly of the giant panda genome.</title>
        <authorList>
            <person name="Li R."/>
            <person name="Fan W."/>
            <person name="Tian G."/>
            <person name="Zhu H."/>
            <person name="He L."/>
            <person name="Cai J."/>
            <person name="Huang Q."/>
            <person name="Cai Q."/>
            <person name="Li B."/>
            <person name="Bai Y."/>
            <person name="Zhang Z."/>
            <person name="Zhang Y."/>
            <person name="Wang W."/>
            <person name="Li J."/>
            <person name="Wei F."/>
            <person name="Li H."/>
            <person name="Jian M."/>
            <person name="Li J."/>
            <person name="Zhang Z."/>
            <person name="Nielsen R."/>
            <person name="Li D."/>
            <person name="Gu W."/>
            <person name="Yang Z."/>
            <person name="Xuan Z."/>
            <person name="Ryder O.A."/>
            <person name="Leung F.C."/>
            <person name="Zhou Y."/>
            <person name="Cao J."/>
            <person name="Sun X."/>
            <person name="Fu Y."/>
            <person name="Fang X."/>
            <person name="Guo X."/>
            <person name="Wang B."/>
            <person name="Hou R."/>
            <person name="Shen F."/>
            <person name="Mu B."/>
            <person name="Ni P."/>
            <person name="Lin R."/>
            <person name="Qian W."/>
            <person name="Wang G."/>
            <person name="Yu C."/>
            <person name="Nie W."/>
            <person name="Wang J."/>
            <person name="Wu Z."/>
            <person name="Liang H."/>
            <person name="Min J."/>
            <person name="Wu Q."/>
            <person name="Cheng S."/>
            <person name="Ruan J."/>
            <person name="Wang M."/>
            <person name="Shi Z."/>
            <person name="Wen M."/>
            <person name="Liu B."/>
            <person name="Ren X."/>
            <person name="Zheng H."/>
            <person name="Dong D."/>
            <person name="Cook K."/>
            <person name="Shan G."/>
            <person name="Zhang H."/>
            <person name="Kosiol C."/>
            <person name="Xie X."/>
            <person name="Lu Z."/>
            <person name="Zheng H."/>
            <person name="Li Y."/>
            <person name="Steiner C.C."/>
            <person name="Lam T.T."/>
            <person name="Lin S."/>
            <person name="Zhang Q."/>
            <person name="Li G."/>
            <person name="Tian J."/>
            <person name="Gong T."/>
            <person name="Liu H."/>
            <person name="Zhang D."/>
            <person name="Fang L."/>
            <person name="Ye C."/>
            <person name="Zhang J."/>
            <person name="Hu W."/>
            <person name="Xu A."/>
            <person name="Ren Y."/>
            <person name="Zhang G."/>
            <person name="Bruford M.W."/>
            <person name="Li Q."/>
            <person name="Ma L."/>
            <person name="Guo Y."/>
            <person name="An N."/>
            <person name="Hu Y."/>
            <person name="Zheng Y."/>
            <person name="Shi Y."/>
            <person name="Li Z."/>
            <person name="Liu Q."/>
            <person name="Chen Y."/>
            <person name="Zhao J."/>
            <person name="Qu N."/>
            <person name="Zhao S."/>
            <person name="Tian F."/>
            <person name="Wang X."/>
            <person name="Wang H."/>
            <person name="Xu L."/>
            <person name="Liu X."/>
            <person name="Vinar T."/>
            <person name="Wang Y."/>
            <person name="Lam T.W."/>
            <person name="Yiu S.M."/>
            <person name="Liu S."/>
            <person name="Zhang H."/>
            <person name="Li D."/>
            <person name="Huang Y."/>
            <person name="Wang X."/>
            <person name="Yang G."/>
            <person name="Jiang Z."/>
            <person name="Wang J."/>
            <person name="Qin N."/>
            <person name="Li L."/>
            <person name="Li J."/>
            <person name="Bolund L."/>
            <person name="Kristiansen K."/>
            <person name="Wong G.K."/>
            <person name="Olson M."/>
            <person name="Zhang X."/>
            <person name="Li S."/>
            <person name="Yang H."/>
            <person name="Wang J."/>
            <person name="Wang J."/>
        </authorList>
    </citation>
    <scope>NUCLEOTIDE SEQUENCE [LARGE SCALE GENOMIC DNA]</scope>
</reference>
<evidence type="ECO:0000256" key="1">
    <source>
        <dbReference type="ARBA" id="ARBA00004613"/>
    </source>
</evidence>
<protein>
    <recommendedName>
        <fullName evidence="6">ZP domain-containing protein</fullName>
    </recommendedName>
</protein>
<dbReference type="HOGENOM" id="CLU_024908_1_1_1"/>
<comment type="subcellular location">
    <subcellularLocation>
        <location evidence="1">Secreted</location>
    </subcellularLocation>
</comment>
<evidence type="ECO:0000256" key="2">
    <source>
        <dbReference type="ARBA" id="ARBA00022525"/>
    </source>
</evidence>
<organism evidence="7">
    <name type="scientific">Ailuropoda melanoleuca</name>
    <name type="common">Giant panda</name>
    <dbReference type="NCBI Taxonomy" id="9646"/>
    <lineage>
        <taxon>Eukaryota</taxon>
        <taxon>Metazoa</taxon>
        <taxon>Chordata</taxon>
        <taxon>Craniata</taxon>
        <taxon>Vertebrata</taxon>
        <taxon>Euteleostomi</taxon>
        <taxon>Mammalia</taxon>
        <taxon>Eutheria</taxon>
        <taxon>Laurasiatheria</taxon>
        <taxon>Carnivora</taxon>
        <taxon>Caniformia</taxon>
        <taxon>Ursidae</taxon>
        <taxon>Ailuropoda</taxon>
    </lineage>
</organism>
<dbReference type="InterPro" id="IPR042235">
    <property type="entry name" value="ZP-C_dom"/>
</dbReference>
<dbReference type="FunFam" id="2.60.40.4100:FF:000005">
    <property type="entry name" value="Deleted in malignant brain tumors 1"/>
    <property type="match status" value="1"/>
</dbReference>
<keyword evidence="5" id="KW-0325">Glycoprotein</keyword>
<feature type="non-terminal residue" evidence="7">
    <location>
        <position position="120"/>
    </location>
</feature>
<dbReference type="InterPro" id="IPR017977">
    <property type="entry name" value="ZP_dom_CS"/>
</dbReference>
<dbReference type="GO" id="GO:0005576">
    <property type="term" value="C:extracellular region"/>
    <property type="evidence" value="ECO:0007669"/>
    <property type="project" value="UniProtKB-SubCell"/>
</dbReference>
<evidence type="ECO:0000256" key="3">
    <source>
        <dbReference type="ARBA" id="ARBA00022729"/>
    </source>
</evidence>
<dbReference type="PANTHER" id="PTHR14002">
    <property type="entry name" value="ENDOGLIN/TGF-BETA RECEPTOR TYPE III"/>
    <property type="match status" value="1"/>
</dbReference>
<dbReference type="PROSITE" id="PS00682">
    <property type="entry name" value="ZP_1"/>
    <property type="match status" value="1"/>
</dbReference>
<dbReference type="InterPro" id="IPR055355">
    <property type="entry name" value="ZP-C"/>
</dbReference>
<name>D2I770_AILME</name>
<keyword evidence="2" id="KW-0964">Secreted</keyword>
<sequence>PYYVDLNQNLYLQAEIVHADTNLSLFVDTCVASPYSNDFTSLTYDLIRSGCARDSTYQSFSRPSPRVARFKFSSFYFLRRFPSVYLQCQMVVCRADDAFSRCRRGCVVRSKRDVGSYQEK</sequence>
<dbReference type="PANTHER" id="PTHR14002:SF38">
    <property type="entry name" value="CUB AND ZONA PELLUCIDA-LIKE DOMAIN-CONTAINING PROTEIN 1"/>
    <property type="match status" value="1"/>
</dbReference>